<dbReference type="SMART" id="SM00176">
    <property type="entry name" value="RAN"/>
    <property type="match status" value="1"/>
</dbReference>
<reference evidence="5" key="1">
    <citation type="submission" date="2022-08" db="EMBL/GenBank/DDBJ databases">
        <title>Novel sulphate-reducing endosymbionts in the free-living metamonad Anaeramoeba.</title>
        <authorList>
            <person name="Jerlstrom-Hultqvist J."/>
            <person name="Cepicka I."/>
            <person name="Gallot-Lavallee L."/>
            <person name="Salas-Leiva D."/>
            <person name="Curtis B.A."/>
            <person name="Zahonova K."/>
            <person name="Pipaliya S."/>
            <person name="Dacks J."/>
            <person name="Roger A.J."/>
        </authorList>
    </citation>
    <scope>NUCLEOTIDE SEQUENCE</scope>
    <source>
        <strain evidence="5">Busselton2</strain>
    </source>
</reference>
<dbReference type="AlphaFoldDB" id="A0AAV7YKD1"/>
<comment type="caution">
    <text evidence="5">The sequence shown here is derived from an EMBL/GenBank/DDBJ whole genome shotgun (WGS) entry which is preliminary data.</text>
</comment>
<protein>
    <submittedName>
        <fullName evidence="5">Ras-related protein rab-2a</fullName>
    </submittedName>
</protein>
<dbReference type="InterPro" id="IPR027417">
    <property type="entry name" value="P-loop_NTPase"/>
</dbReference>
<evidence type="ECO:0000313" key="6">
    <source>
        <dbReference type="Proteomes" id="UP001146793"/>
    </source>
</evidence>
<keyword evidence="4" id="KW-0472">Membrane</keyword>
<dbReference type="EMBL" id="JANTQA010000057">
    <property type="protein sequence ID" value="KAJ3429365.1"/>
    <property type="molecule type" value="Genomic_DNA"/>
</dbReference>
<dbReference type="InterPro" id="IPR005225">
    <property type="entry name" value="Small_GTP-bd"/>
</dbReference>
<dbReference type="Pfam" id="PF00071">
    <property type="entry name" value="Ras"/>
    <property type="match status" value="1"/>
</dbReference>
<dbReference type="PROSITE" id="PS51420">
    <property type="entry name" value="RHO"/>
    <property type="match status" value="1"/>
</dbReference>
<comment type="subcellular location">
    <subcellularLocation>
        <location evidence="1">Endomembrane system</location>
    </subcellularLocation>
</comment>
<dbReference type="PROSITE" id="PS51419">
    <property type="entry name" value="RAB"/>
    <property type="match status" value="1"/>
</dbReference>
<evidence type="ECO:0000256" key="1">
    <source>
        <dbReference type="ARBA" id="ARBA00004308"/>
    </source>
</evidence>
<dbReference type="NCBIfam" id="TIGR00231">
    <property type="entry name" value="small_GTP"/>
    <property type="match status" value="1"/>
</dbReference>
<dbReference type="PANTHER" id="PTHR47979">
    <property type="entry name" value="DRAB11-RELATED"/>
    <property type="match status" value="1"/>
</dbReference>
<dbReference type="Proteomes" id="UP001146793">
    <property type="component" value="Unassembled WGS sequence"/>
</dbReference>
<dbReference type="Gene3D" id="3.40.50.300">
    <property type="entry name" value="P-loop containing nucleotide triphosphate hydrolases"/>
    <property type="match status" value="1"/>
</dbReference>
<sequence length="211" mass="24016">MSFDYLFKFIIIGDSAVGKSCLLLQFTDHRFVTTHDLTLGCEFGAQLVQIEEHKIKLQIWDTAGQETFRSITRNYYRGSAGALLVYDITRRETFNHLNDWLKETTNYSNGKLDIILVGNKTDLLENRAVSYEEGEEFAKEHGMKFLETSAKTALNVEQAFMETAKLVYSKLINKEILPDQEDSGIKSGPSKNIRLQEKIKKNKNENSGGCC</sequence>
<evidence type="ECO:0000256" key="4">
    <source>
        <dbReference type="ARBA" id="ARBA00023136"/>
    </source>
</evidence>
<dbReference type="GO" id="GO:0003924">
    <property type="term" value="F:GTPase activity"/>
    <property type="evidence" value="ECO:0007669"/>
    <property type="project" value="InterPro"/>
</dbReference>
<dbReference type="SMART" id="SM00175">
    <property type="entry name" value="RAB"/>
    <property type="match status" value="1"/>
</dbReference>
<proteinExistence type="inferred from homology"/>
<evidence type="ECO:0000256" key="2">
    <source>
        <dbReference type="ARBA" id="ARBA00006270"/>
    </source>
</evidence>
<dbReference type="GO" id="GO:0012505">
    <property type="term" value="C:endomembrane system"/>
    <property type="evidence" value="ECO:0007669"/>
    <property type="project" value="UniProtKB-SubCell"/>
</dbReference>
<keyword evidence="3" id="KW-0547">Nucleotide-binding</keyword>
<name>A0AAV7YKD1_9EUKA</name>
<dbReference type="GO" id="GO:0005525">
    <property type="term" value="F:GTP binding"/>
    <property type="evidence" value="ECO:0007669"/>
    <property type="project" value="InterPro"/>
</dbReference>
<evidence type="ECO:0000313" key="5">
    <source>
        <dbReference type="EMBL" id="KAJ3429365.1"/>
    </source>
</evidence>
<dbReference type="SUPFAM" id="SSF52540">
    <property type="entry name" value="P-loop containing nucleoside triphosphate hydrolases"/>
    <property type="match status" value="1"/>
</dbReference>
<evidence type="ECO:0000256" key="3">
    <source>
        <dbReference type="ARBA" id="ARBA00022741"/>
    </source>
</evidence>
<dbReference type="InterPro" id="IPR050209">
    <property type="entry name" value="Rab_GTPases_membrane_traffic"/>
</dbReference>
<organism evidence="5 6">
    <name type="scientific">Anaeramoeba flamelloides</name>
    <dbReference type="NCBI Taxonomy" id="1746091"/>
    <lineage>
        <taxon>Eukaryota</taxon>
        <taxon>Metamonada</taxon>
        <taxon>Anaeramoebidae</taxon>
        <taxon>Anaeramoeba</taxon>
    </lineage>
</organism>
<accession>A0AAV7YKD1</accession>
<comment type="similarity">
    <text evidence="2">Belongs to the small GTPase superfamily. Rab family.</text>
</comment>
<dbReference type="FunFam" id="3.40.50.300:FF:000586">
    <property type="entry name" value="Rab family GTPase"/>
    <property type="match status" value="1"/>
</dbReference>
<dbReference type="PROSITE" id="PS51421">
    <property type="entry name" value="RAS"/>
    <property type="match status" value="1"/>
</dbReference>
<gene>
    <name evidence="5" type="ORF">M0812_24711</name>
</gene>
<dbReference type="SMART" id="SM00173">
    <property type="entry name" value="RAS"/>
    <property type="match status" value="1"/>
</dbReference>
<dbReference type="PRINTS" id="PR00449">
    <property type="entry name" value="RASTRNSFRMNG"/>
</dbReference>
<dbReference type="InterPro" id="IPR001806">
    <property type="entry name" value="Small_GTPase"/>
</dbReference>
<dbReference type="SMART" id="SM00174">
    <property type="entry name" value="RHO"/>
    <property type="match status" value="1"/>
</dbReference>